<keyword evidence="2" id="KW-0808">Transferase</keyword>
<dbReference type="PANTHER" id="PTHR48475">
    <property type="entry name" value="RIBONUCLEASE H"/>
    <property type="match status" value="1"/>
</dbReference>
<dbReference type="InterPro" id="IPR012337">
    <property type="entry name" value="RNaseH-like_sf"/>
</dbReference>
<accession>A0A699WE87</accession>
<dbReference type="GO" id="GO:0003676">
    <property type="term" value="F:nucleic acid binding"/>
    <property type="evidence" value="ECO:0007669"/>
    <property type="project" value="InterPro"/>
</dbReference>
<organism evidence="2">
    <name type="scientific">Tanacetum cinerariifolium</name>
    <name type="common">Dalmatian daisy</name>
    <name type="synonym">Chrysanthemum cinerariifolium</name>
    <dbReference type="NCBI Taxonomy" id="118510"/>
    <lineage>
        <taxon>Eukaryota</taxon>
        <taxon>Viridiplantae</taxon>
        <taxon>Streptophyta</taxon>
        <taxon>Embryophyta</taxon>
        <taxon>Tracheophyta</taxon>
        <taxon>Spermatophyta</taxon>
        <taxon>Magnoliopsida</taxon>
        <taxon>eudicotyledons</taxon>
        <taxon>Gunneridae</taxon>
        <taxon>Pentapetalae</taxon>
        <taxon>asterids</taxon>
        <taxon>campanulids</taxon>
        <taxon>Asterales</taxon>
        <taxon>Asteraceae</taxon>
        <taxon>Asteroideae</taxon>
        <taxon>Anthemideae</taxon>
        <taxon>Anthemidinae</taxon>
        <taxon>Tanacetum</taxon>
    </lineage>
</organism>
<comment type="caution">
    <text evidence="2">The sequence shown here is derived from an EMBL/GenBank/DDBJ whole genome shotgun (WGS) entry which is preliminary data.</text>
</comment>
<keyword evidence="2" id="KW-0548">Nucleotidyltransferase</keyword>
<dbReference type="EMBL" id="BKCJ011661640">
    <property type="protein sequence ID" value="GFD45955.1"/>
    <property type="molecule type" value="Genomic_DNA"/>
</dbReference>
<name>A0A699WE87_TANCI</name>
<dbReference type="GO" id="GO:0004523">
    <property type="term" value="F:RNA-DNA hybrid ribonuclease activity"/>
    <property type="evidence" value="ECO:0007669"/>
    <property type="project" value="InterPro"/>
</dbReference>
<protein>
    <submittedName>
        <fullName evidence="2">Reverse transcriptase domain-containing protein</fullName>
    </submittedName>
</protein>
<sequence length="83" mass="9177">ESSCVDGSGADLILASPEGTKFTYALRFQFTASKNEAEYERLIAGIWITAPIGVRNVYMSIDSKLVANQVLRTYVAKEENMIN</sequence>
<evidence type="ECO:0000313" key="2">
    <source>
        <dbReference type="EMBL" id="GFD45955.1"/>
    </source>
</evidence>
<dbReference type="InterPro" id="IPR002156">
    <property type="entry name" value="RNaseH_domain"/>
</dbReference>
<dbReference type="Gene3D" id="3.30.420.10">
    <property type="entry name" value="Ribonuclease H-like superfamily/Ribonuclease H"/>
    <property type="match status" value="1"/>
</dbReference>
<evidence type="ECO:0000259" key="1">
    <source>
        <dbReference type="Pfam" id="PF13456"/>
    </source>
</evidence>
<dbReference type="Pfam" id="PF13456">
    <property type="entry name" value="RVT_3"/>
    <property type="match status" value="1"/>
</dbReference>
<dbReference type="PANTHER" id="PTHR48475:SF2">
    <property type="entry name" value="RIBONUCLEASE H"/>
    <property type="match status" value="1"/>
</dbReference>
<dbReference type="AlphaFoldDB" id="A0A699WE87"/>
<dbReference type="SUPFAM" id="SSF53098">
    <property type="entry name" value="Ribonuclease H-like"/>
    <property type="match status" value="1"/>
</dbReference>
<feature type="non-terminal residue" evidence="2">
    <location>
        <position position="1"/>
    </location>
</feature>
<dbReference type="InterPro" id="IPR036397">
    <property type="entry name" value="RNaseH_sf"/>
</dbReference>
<dbReference type="GO" id="GO:0003964">
    <property type="term" value="F:RNA-directed DNA polymerase activity"/>
    <property type="evidence" value="ECO:0007669"/>
    <property type="project" value="UniProtKB-KW"/>
</dbReference>
<reference evidence="2" key="1">
    <citation type="journal article" date="2019" name="Sci. Rep.">
        <title>Draft genome of Tanacetum cinerariifolium, the natural source of mosquito coil.</title>
        <authorList>
            <person name="Yamashiro T."/>
            <person name="Shiraishi A."/>
            <person name="Satake H."/>
            <person name="Nakayama K."/>
        </authorList>
    </citation>
    <scope>NUCLEOTIDE SEQUENCE</scope>
</reference>
<feature type="domain" description="RNase H type-1" evidence="1">
    <location>
        <begin position="8"/>
        <end position="73"/>
    </location>
</feature>
<gene>
    <name evidence="2" type="ORF">Tci_917924</name>
</gene>
<keyword evidence="2" id="KW-0695">RNA-directed DNA polymerase</keyword>
<proteinExistence type="predicted"/>